<evidence type="ECO:0000256" key="5">
    <source>
        <dbReference type="ARBA" id="ARBA00023136"/>
    </source>
</evidence>
<keyword evidence="7" id="KW-0807">Transducer</keyword>
<dbReference type="GO" id="GO:0050909">
    <property type="term" value="P:sensory perception of taste"/>
    <property type="evidence" value="ECO:0007669"/>
    <property type="project" value="InterPro"/>
</dbReference>
<evidence type="ECO:0000313" key="9">
    <source>
        <dbReference type="EMBL" id="ARO70273.1"/>
    </source>
</evidence>
<evidence type="ECO:0000256" key="3">
    <source>
        <dbReference type="ARBA" id="ARBA00022692"/>
    </source>
</evidence>
<keyword evidence="5 8" id="KW-0472">Membrane</keyword>
<protein>
    <submittedName>
        <fullName evidence="9">Antennal gustatory receptor 1</fullName>
    </submittedName>
</protein>
<proteinExistence type="evidence at transcript level"/>
<feature type="transmembrane region" description="Helical" evidence="8">
    <location>
        <begin position="65"/>
        <end position="86"/>
    </location>
</feature>
<dbReference type="GO" id="GO:0008049">
    <property type="term" value="P:male courtship behavior"/>
    <property type="evidence" value="ECO:0007669"/>
    <property type="project" value="TreeGrafter"/>
</dbReference>
<accession>A0A2K8GKX1</accession>
<reference evidence="9" key="1">
    <citation type="submission" date="2016-07" db="EMBL/GenBank/DDBJ databases">
        <authorList>
            <person name="Wan K."/>
            <person name="Booth B."/>
            <person name="Spirohn K."/>
            <person name="Hao T."/>
            <person name="Hu Y."/>
            <person name="Calderwood M."/>
            <person name="Hill D."/>
            <person name="Mohr S."/>
            <person name="Vidal M."/>
            <person name="Celniker S."/>
            <person name="Perrimon N."/>
        </authorList>
    </citation>
    <scope>NUCLEOTIDE SEQUENCE</scope>
</reference>
<evidence type="ECO:0000256" key="7">
    <source>
        <dbReference type="ARBA" id="ARBA00023224"/>
    </source>
</evidence>
<dbReference type="EMBL" id="KX585380">
    <property type="protein sequence ID" value="ARO70273.1"/>
    <property type="molecule type" value="mRNA"/>
</dbReference>
<name>A0A2K8GKX1_9NEOP</name>
<dbReference type="AlphaFoldDB" id="A0A2K8GKX1"/>
<evidence type="ECO:0000256" key="2">
    <source>
        <dbReference type="ARBA" id="ARBA00022475"/>
    </source>
</evidence>
<dbReference type="GO" id="GO:0043025">
    <property type="term" value="C:neuronal cell body"/>
    <property type="evidence" value="ECO:0007669"/>
    <property type="project" value="TreeGrafter"/>
</dbReference>
<evidence type="ECO:0000256" key="6">
    <source>
        <dbReference type="ARBA" id="ARBA00023170"/>
    </source>
</evidence>
<dbReference type="PANTHER" id="PTHR21143:SF123">
    <property type="entry name" value="GUSTATORY RECEPTOR FOR SUGAR TASTE 43A-RELATED"/>
    <property type="match status" value="1"/>
</dbReference>
<feature type="transmembrane region" description="Helical" evidence="8">
    <location>
        <begin position="183"/>
        <end position="200"/>
    </location>
</feature>
<sequence>MMNKKVPLKSVNNLIDTIGFIKTKPRGYIQGVTLQTRETTSIRCLALSYSEICGVVKEIDESFGFIILLLLGSFLFHLVITPYNLIESLSDASTMAQLSKIYESVCLQFAWCVFHTGNLIVTVEPCHRTITEVAKIKELVSKLMRSSTTTHDHDVNDLNLFYKHLLLREVCYAPLQVCTLNRALVATIMGNITTYLVVLFQM</sequence>
<comment type="subcellular location">
    <subcellularLocation>
        <location evidence="1">Cell membrane</location>
        <topology evidence="1">Multi-pass membrane protein</topology>
    </subcellularLocation>
</comment>
<keyword evidence="6 9" id="KW-0675">Receptor</keyword>
<dbReference type="GO" id="GO:0030425">
    <property type="term" value="C:dendrite"/>
    <property type="evidence" value="ECO:0007669"/>
    <property type="project" value="TreeGrafter"/>
</dbReference>
<keyword evidence="4 8" id="KW-1133">Transmembrane helix</keyword>
<dbReference type="InterPro" id="IPR013604">
    <property type="entry name" value="7TM_chemorcpt"/>
</dbReference>
<keyword evidence="3 8" id="KW-0812">Transmembrane</keyword>
<keyword evidence="2" id="KW-1003">Cell membrane</keyword>
<dbReference type="GO" id="GO:0005886">
    <property type="term" value="C:plasma membrane"/>
    <property type="evidence" value="ECO:0007669"/>
    <property type="project" value="UniProtKB-SubCell"/>
</dbReference>
<gene>
    <name evidence="9" type="primary">GR1</name>
</gene>
<evidence type="ECO:0000256" key="8">
    <source>
        <dbReference type="SAM" id="Phobius"/>
    </source>
</evidence>
<reference evidence="9" key="2">
    <citation type="journal article" date="2017" name="Front. Physiol.">
        <title>Identification and Expression Profiling of Chemosensory Genes in Dendrolimus punctatus Walker.</title>
        <authorList>
            <person name="Zhang S.F."/>
            <person name="Liu H.H."/>
            <person name="Kong X.B."/>
            <person name="Wang H.B."/>
            <person name="Liu F."/>
            <person name="Zhang Z."/>
        </authorList>
    </citation>
    <scope>NUCLEOTIDE SEQUENCE</scope>
</reference>
<dbReference type="GO" id="GO:0007635">
    <property type="term" value="P:chemosensory behavior"/>
    <property type="evidence" value="ECO:0007669"/>
    <property type="project" value="TreeGrafter"/>
</dbReference>
<dbReference type="GO" id="GO:0030424">
    <property type="term" value="C:axon"/>
    <property type="evidence" value="ECO:0007669"/>
    <property type="project" value="TreeGrafter"/>
</dbReference>
<evidence type="ECO:0000256" key="4">
    <source>
        <dbReference type="ARBA" id="ARBA00022989"/>
    </source>
</evidence>
<organism evidence="9">
    <name type="scientific">Dendrolimus punctatus</name>
    <name type="common">masson pine moth</name>
    <dbReference type="NCBI Taxonomy" id="238572"/>
    <lineage>
        <taxon>Eukaryota</taxon>
        <taxon>Metazoa</taxon>
        <taxon>Ecdysozoa</taxon>
        <taxon>Arthropoda</taxon>
        <taxon>Hexapoda</taxon>
        <taxon>Insecta</taxon>
        <taxon>Pterygota</taxon>
        <taxon>Neoptera</taxon>
        <taxon>Endopterygota</taxon>
        <taxon>Lepidoptera</taxon>
        <taxon>Glossata</taxon>
        <taxon>Ditrysia</taxon>
        <taxon>Bombycoidea</taxon>
        <taxon>Lasiocampidae</taxon>
        <taxon>Dendrolimus</taxon>
    </lineage>
</organism>
<evidence type="ECO:0000256" key="1">
    <source>
        <dbReference type="ARBA" id="ARBA00004651"/>
    </source>
</evidence>
<dbReference type="GO" id="GO:0007165">
    <property type="term" value="P:signal transduction"/>
    <property type="evidence" value="ECO:0007669"/>
    <property type="project" value="UniProtKB-KW"/>
</dbReference>
<dbReference type="Pfam" id="PF08395">
    <property type="entry name" value="7tm_7"/>
    <property type="match status" value="1"/>
</dbReference>
<dbReference type="PANTHER" id="PTHR21143">
    <property type="entry name" value="INVERTEBRATE GUSTATORY RECEPTOR"/>
    <property type="match status" value="1"/>
</dbReference>